<organism evidence="1 2">
    <name type="scientific">Cryptolaemus montrouzieri</name>
    <dbReference type="NCBI Taxonomy" id="559131"/>
    <lineage>
        <taxon>Eukaryota</taxon>
        <taxon>Metazoa</taxon>
        <taxon>Ecdysozoa</taxon>
        <taxon>Arthropoda</taxon>
        <taxon>Hexapoda</taxon>
        <taxon>Insecta</taxon>
        <taxon>Pterygota</taxon>
        <taxon>Neoptera</taxon>
        <taxon>Endopterygota</taxon>
        <taxon>Coleoptera</taxon>
        <taxon>Polyphaga</taxon>
        <taxon>Cucujiformia</taxon>
        <taxon>Coccinelloidea</taxon>
        <taxon>Coccinellidae</taxon>
        <taxon>Scymninae</taxon>
        <taxon>Scymnini</taxon>
        <taxon>Cryptolaemus</taxon>
    </lineage>
</organism>
<dbReference type="AlphaFoldDB" id="A0ABD2MV79"/>
<evidence type="ECO:0000313" key="2">
    <source>
        <dbReference type="Proteomes" id="UP001516400"/>
    </source>
</evidence>
<proteinExistence type="predicted"/>
<reference evidence="1 2" key="1">
    <citation type="journal article" date="2021" name="BMC Biol.">
        <title>Horizontally acquired antibacterial genes associated with adaptive radiation of ladybird beetles.</title>
        <authorList>
            <person name="Li H.S."/>
            <person name="Tang X.F."/>
            <person name="Huang Y.H."/>
            <person name="Xu Z.Y."/>
            <person name="Chen M.L."/>
            <person name="Du X.Y."/>
            <person name="Qiu B.Y."/>
            <person name="Chen P.T."/>
            <person name="Zhang W."/>
            <person name="Slipinski A."/>
            <person name="Escalona H.E."/>
            <person name="Waterhouse R.M."/>
            <person name="Zwick A."/>
            <person name="Pang H."/>
        </authorList>
    </citation>
    <scope>NUCLEOTIDE SEQUENCE [LARGE SCALE GENOMIC DNA]</scope>
    <source>
        <strain evidence="1">SYSU2018</strain>
    </source>
</reference>
<protein>
    <submittedName>
        <fullName evidence="1">Uncharacterized protein</fullName>
    </submittedName>
</protein>
<comment type="caution">
    <text evidence="1">The sequence shown here is derived from an EMBL/GenBank/DDBJ whole genome shotgun (WGS) entry which is preliminary data.</text>
</comment>
<dbReference type="Proteomes" id="UP001516400">
    <property type="component" value="Unassembled WGS sequence"/>
</dbReference>
<dbReference type="EMBL" id="JABFTP020000021">
    <property type="protein sequence ID" value="KAL3270375.1"/>
    <property type="molecule type" value="Genomic_DNA"/>
</dbReference>
<name>A0ABD2MV79_9CUCU</name>
<gene>
    <name evidence="1" type="ORF">HHI36_009420</name>
</gene>
<sequence>MVECVFQKKKNNVRIYTIDKKKAEDDVKRKGIEKKARKERNTSAIVIERGTRAYKDTLKDVKDRLQNANAEKTIKSFRSTKEGDLLVVMEDGGNAVDEARKAIKESRGVNTQLAGQRERMETLHLRNLDELVTKEEVEEALERIFGSMTIKGCKLSEPRPARNNTMPMTLTIGRTTAQEILKK</sequence>
<keyword evidence="2" id="KW-1185">Reference proteome</keyword>
<evidence type="ECO:0000313" key="1">
    <source>
        <dbReference type="EMBL" id="KAL3270375.1"/>
    </source>
</evidence>
<accession>A0ABD2MV79</accession>